<protein>
    <submittedName>
        <fullName evidence="5">Molecular chaperone</fullName>
    </submittedName>
</protein>
<organism evidence="5 6">
    <name type="scientific">Aurantiacibacter rhizosphaerae</name>
    <dbReference type="NCBI Taxonomy" id="2691582"/>
    <lineage>
        <taxon>Bacteria</taxon>
        <taxon>Pseudomonadati</taxon>
        <taxon>Pseudomonadota</taxon>
        <taxon>Alphaproteobacteria</taxon>
        <taxon>Sphingomonadales</taxon>
        <taxon>Erythrobacteraceae</taxon>
        <taxon>Aurantiacibacter</taxon>
    </lineage>
</organism>
<dbReference type="Gene3D" id="1.10.3580.10">
    <property type="entry name" value="ATP12 ATPase"/>
    <property type="match status" value="1"/>
</dbReference>
<sequence length="231" mass="25631">MKRFWKEVSVRQHDGGWQVLLDGRAIKTQTGSQQVLPTQASADLVAGEFAMQGEEINPRSFVYRDMADFAIDMLRSDRAAHIDKLLAYSETDTLCYRADPGDALFQRQQEVWEPLVTACEAAHGLTLERASGIVHRAQSDATTDAFRKRLESEDDFTLAALIMLASLGTSLVVALAALEDGADVEALFAASNLEEDWQAELWGWDFEAEEARKTKLEAFSQAARFAKAVRG</sequence>
<evidence type="ECO:0000313" key="5">
    <source>
        <dbReference type="EMBL" id="MWV27307.1"/>
    </source>
</evidence>
<reference evidence="5 6" key="1">
    <citation type="submission" date="2019-12" db="EMBL/GenBank/DDBJ databases">
        <authorList>
            <person name="Lee S.D."/>
        </authorList>
    </citation>
    <scope>NUCLEOTIDE SEQUENCE [LARGE SCALE GENOMIC DNA]</scope>
    <source>
        <strain evidence="5 6">GH3-10</strain>
    </source>
</reference>
<evidence type="ECO:0000256" key="1">
    <source>
        <dbReference type="ARBA" id="ARBA00008231"/>
    </source>
</evidence>
<dbReference type="InterPro" id="IPR042272">
    <property type="entry name" value="ATP12_ATP_synth-F1-assembly_N"/>
</dbReference>
<dbReference type="SUPFAM" id="SSF160909">
    <property type="entry name" value="ATP12-like"/>
    <property type="match status" value="1"/>
</dbReference>
<name>A0A844XAA4_9SPHN</name>
<accession>A0A844XAA4</accession>
<comment type="similarity">
    <text evidence="1">Belongs to the ATP12 family.</text>
</comment>
<dbReference type="RefSeq" id="WP_160484889.1">
    <property type="nucleotide sequence ID" value="NZ_WUBR01000001.1"/>
</dbReference>
<gene>
    <name evidence="5" type="ORF">GRF63_05265</name>
</gene>
<keyword evidence="6" id="KW-1185">Reference proteome</keyword>
<dbReference type="Proteomes" id="UP000461409">
    <property type="component" value="Unassembled WGS sequence"/>
</dbReference>
<dbReference type="AlphaFoldDB" id="A0A844XAA4"/>
<reference evidence="5 6" key="2">
    <citation type="submission" date="2020-02" db="EMBL/GenBank/DDBJ databases">
        <title>Erythrobacter dongmakensis sp. nov., isolated from a tidal mudflat.</title>
        <authorList>
            <person name="Kim I.S."/>
        </authorList>
    </citation>
    <scope>NUCLEOTIDE SEQUENCE [LARGE SCALE GENOMIC DNA]</scope>
    <source>
        <strain evidence="5 6">GH3-10</strain>
    </source>
</reference>
<dbReference type="Pfam" id="PF07542">
    <property type="entry name" value="ATP12"/>
    <property type="match status" value="1"/>
</dbReference>
<feature type="transmembrane region" description="Helical" evidence="4">
    <location>
        <begin position="156"/>
        <end position="178"/>
    </location>
</feature>
<dbReference type="Gene3D" id="3.30.2180.10">
    <property type="entry name" value="ATP12-like"/>
    <property type="match status" value="1"/>
</dbReference>
<dbReference type="InterPro" id="IPR011419">
    <property type="entry name" value="ATP12_ATP_synth-F1-assembly"/>
</dbReference>
<dbReference type="EMBL" id="WUBR01000001">
    <property type="protein sequence ID" value="MWV27307.1"/>
    <property type="molecule type" value="Genomic_DNA"/>
</dbReference>
<dbReference type="PANTHER" id="PTHR21013:SF10">
    <property type="entry name" value="ATP SYNTHASE MITOCHONDRIAL F1 COMPLEX ASSEMBLY FACTOR 2"/>
    <property type="match status" value="1"/>
</dbReference>
<evidence type="ECO:0000256" key="3">
    <source>
        <dbReference type="ARBA" id="ARBA00023186"/>
    </source>
</evidence>
<evidence type="ECO:0000256" key="2">
    <source>
        <dbReference type="ARBA" id="ARBA00022946"/>
    </source>
</evidence>
<evidence type="ECO:0000313" key="6">
    <source>
        <dbReference type="Proteomes" id="UP000461409"/>
    </source>
</evidence>
<evidence type="ECO:0000256" key="4">
    <source>
        <dbReference type="SAM" id="Phobius"/>
    </source>
</evidence>
<keyword evidence="3" id="KW-0143">Chaperone</keyword>
<keyword evidence="4" id="KW-0472">Membrane</keyword>
<dbReference type="PANTHER" id="PTHR21013">
    <property type="entry name" value="ATP SYNTHASE MITOCHONDRIAL F1 COMPLEX ASSEMBLY FACTOR 2/ATP12 PROTEIN, MITOCHONDRIAL PRECURSOR"/>
    <property type="match status" value="1"/>
</dbReference>
<proteinExistence type="inferred from homology"/>
<keyword evidence="4" id="KW-0812">Transmembrane</keyword>
<dbReference type="GO" id="GO:0043461">
    <property type="term" value="P:proton-transporting ATP synthase complex assembly"/>
    <property type="evidence" value="ECO:0007669"/>
    <property type="project" value="InterPro"/>
</dbReference>
<keyword evidence="2" id="KW-0809">Transit peptide</keyword>
<comment type="caution">
    <text evidence="5">The sequence shown here is derived from an EMBL/GenBank/DDBJ whole genome shotgun (WGS) entry which is preliminary data.</text>
</comment>
<keyword evidence="4" id="KW-1133">Transmembrane helix</keyword>
<dbReference type="InterPro" id="IPR023335">
    <property type="entry name" value="ATP12_ortho_dom_sf"/>
</dbReference>